<organism evidence="3 4">
    <name type="scientific">Vitis vinifera</name>
    <name type="common">Grape</name>
    <dbReference type="NCBI Taxonomy" id="29760"/>
    <lineage>
        <taxon>Eukaryota</taxon>
        <taxon>Viridiplantae</taxon>
        <taxon>Streptophyta</taxon>
        <taxon>Embryophyta</taxon>
        <taxon>Tracheophyta</taxon>
        <taxon>Spermatophyta</taxon>
        <taxon>Magnoliopsida</taxon>
        <taxon>eudicotyledons</taxon>
        <taxon>Gunneridae</taxon>
        <taxon>Pentapetalae</taxon>
        <taxon>rosids</taxon>
        <taxon>Vitales</taxon>
        <taxon>Vitaceae</taxon>
        <taxon>Viteae</taxon>
        <taxon>Vitis</taxon>
    </lineage>
</organism>
<feature type="signal peptide" evidence="2">
    <location>
        <begin position="1"/>
        <end position="24"/>
    </location>
</feature>
<protein>
    <recommendedName>
        <fullName evidence="5">Transmembrane protein</fullName>
    </recommendedName>
</protein>
<proteinExistence type="predicted"/>
<evidence type="ECO:0000313" key="3">
    <source>
        <dbReference type="EMBL" id="RVW58593.1"/>
    </source>
</evidence>
<dbReference type="EMBL" id="QGNW01000939">
    <property type="protein sequence ID" value="RVW58593.1"/>
    <property type="molecule type" value="Genomic_DNA"/>
</dbReference>
<feature type="transmembrane region" description="Helical" evidence="1">
    <location>
        <begin position="75"/>
        <end position="94"/>
    </location>
</feature>
<keyword evidence="1" id="KW-0812">Transmembrane</keyword>
<keyword evidence="1" id="KW-1133">Transmembrane helix</keyword>
<dbReference type="AlphaFoldDB" id="A0A438FF43"/>
<evidence type="ECO:0000256" key="1">
    <source>
        <dbReference type="SAM" id="Phobius"/>
    </source>
</evidence>
<feature type="chain" id="PRO_5019219383" description="Transmembrane protein" evidence="2">
    <location>
        <begin position="25"/>
        <end position="106"/>
    </location>
</feature>
<evidence type="ECO:0000256" key="2">
    <source>
        <dbReference type="SAM" id="SignalP"/>
    </source>
</evidence>
<feature type="transmembrane region" description="Helical" evidence="1">
    <location>
        <begin position="43"/>
        <end position="63"/>
    </location>
</feature>
<accession>A0A438FF43</accession>
<name>A0A438FF43_VITVI</name>
<keyword evidence="2" id="KW-0732">Signal</keyword>
<reference evidence="3 4" key="1">
    <citation type="journal article" date="2018" name="PLoS Genet.">
        <title>Population sequencing reveals clonal diversity and ancestral inbreeding in the grapevine cultivar Chardonnay.</title>
        <authorList>
            <person name="Roach M.J."/>
            <person name="Johnson D.L."/>
            <person name="Bohlmann J."/>
            <person name="van Vuuren H.J."/>
            <person name="Jones S.J."/>
            <person name="Pretorius I.S."/>
            <person name="Schmidt S.A."/>
            <person name="Borneman A.R."/>
        </authorList>
    </citation>
    <scope>NUCLEOTIDE SEQUENCE [LARGE SCALE GENOMIC DNA]</scope>
    <source>
        <strain evidence="4">cv. Chardonnay</strain>
        <tissue evidence="3">Leaf</tissue>
    </source>
</reference>
<dbReference type="Proteomes" id="UP000288805">
    <property type="component" value="Unassembled WGS sequence"/>
</dbReference>
<keyword evidence="1" id="KW-0472">Membrane</keyword>
<comment type="caution">
    <text evidence="3">The sequence shown here is derived from an EMBL/GenBank/DDBJ whole genome shotgun (WGS) entry which is preliminary data.</text>
</comment>
<evidence type="ECO:0008006" key="5">
    <source>
        <dbReference type="Google" id="ProtNLM"/>
    </source>
</evidence>
<gene>
    <name evidence="3" type="ORF">CK203_114021</name>
</gene>
<sequence length="106" mass="11581">MVSTFRSSFLLLLLVSLFALLAFASESDHKILLKLIGICEFFGLRFSVCKCIEALMCCIGIWVLESEDKLPCSYLDYLMLPVVGVISILGLVSMDGLGGPHHGDVP</sequence>
<evidence type="ECO:0000313" key="4">
    <source>
        <dbReference type="Proteomes" id="UP000288805"/>
    </source>
</evidence>